<evidence type="ECO:0000256" key="6">
    <source>
        <dbReference type="ARBA" id="ARBA00023136"/>
    </source>
</evidence>
<feature type="transmembrane region" description="Helical" evidence="8">
    <location>
        <begin position="6"/>
        <end position="23"/>
    </location>
</feature>
<accession>A0A0R1TCA7</accession>
<comment type="similarity">
    <text evidence="7">Belongs to the ThrE exporter (TC 2.A.79) family.</text>
</comment>
<keyword evidence="4 8" id="KW-0812">Transmembrane</keyword>
<evidence type="ECO:0000256" key="7">
    <source>
        <dbReference type="ARBA" id="ARBA00034125"/>
    </source>
</evidence>
<name>A0A0R1TCA7_9LACO</name>
<dbReference type="GO" id="GO:0005886">
    <property type="term" value="C:plasma membrane"/>
    <property type="evidence" value="ECO:0007669"/>
    <property type="project" value="UniProtKB-SubCell"/>
</dbReference>
<dbReference type="RefSeq" id="WP_023860121.1">
    <property type="nucleotide sequence ID" value="NZ_AZFH01000139.1"/>
</dbReference>
<keyword evidence="6 8" id="KW-0472">Membrane</keyword>
<dbReference type="STRING" id="1423740.FC36_GL001080"/>
<reference evidence="10 11" key="1">
    <citation type="journal article" date="2015" name="Genome Announc.">
        <title>Expanding the biotechnology potential of lactobacilli through comparative genomics of 213 strains and associated genera.</title>
        <authorList>
            <person name="Sun Z."/>
            <person name="Harris H.M."/>
            <person name="McCann A."/>
            <person name="Guo C."/>
            <person name="Argimon S."/>
            <person name="Zhang W."/>
            <person name="Yang X."/>
            <person name="Jeffery I.B."/>
            <person name="Cooney J.C."/>
            <person name="Kagawa T.F."/>
            <person name="Liu W."/>
            <person name="Song Y."/>
            <person name="Salvetti E."/>
            <person name="Wrobel A."/>
            <person name="Rasinkangas P."/>
            <person name="Parkhill J."/>
            <person name="Rea M.C."/>
            <person name="O'Sullivan O."/>
            <person name="Ritari J."/>
            <person name="Douillard F.P."/>
            <person name="Paul Ross R."/>
            <person name="Yang R."/>
            <person name="Briner A.E."/>
            <person name="Felis G.E."/>
            <person name="de Vos W.M."/>
            <person name="Barrangou R."/>
            <person name="Klaenhammer T.R."/>
            <person name="Caufield P.W."/>
            <person name="Cui Y."/>
            <person name="Zhang H."/>
            <person name="O'Toole P.W."/>
        </authorList>
    </citation>
    <scope>NUCLEOTIDE SEQUENCE [LARGE SCALE GENOMIC DNA]</scope>
    <source>
        <strain evidence="10 11">DSM 15833</strain>
    </source>
</reference>
<feature type="transmembrane region" description="Helical" evidence="8">
    <location>
        <begin position="109"/>
        <end position="131"/>
    </location>
</feature>
<evidence type="ECO:0000256" key="2">
    <source>
        <dbReference type="ARBA" id="ARBA00022475"/>
    </source>
</evidence>
<organism evidence="10 11">
    <name type="scientific">Ligilactobacillus equi DSM 15833 = JCM 10991</name>
    <dbReference type="NCBI Taxonomy" id="1423740"/>
    <lineage>
        <taxon>Bacteria</taxon>
        <taxon>Bacillati</taxon>
        <taxon>Bacillota</taxon>
        <taxon>Bacilli</taxon>
        <taxon>Lactobacillales</taxon>
        <taxon>Lactobacillaceae</taxon>
        <taxon>Ligilactobacillus</taxon>
    </lineage>
</organism>
<evidence type="ECO:0000256" key="5">
    <source>
        <dbReference type="ARBA" id="ARBA00022989"/>
    </source>
</evidence>
<evidence type="ECO:0000256" key="1">
    <source>
        <dbReference type="ARBA" id="ARBA00004651"/>
    </source>
</evidence>
<keyword evidence="2" id="KW-1003">Cell membrane</keyword>
<gene>
    <name evidence="10" type="ORF">FC36_GL001080</name>
</gene>
<dbReference type="PANTHER" id="PTHR34390:SF1">
    <property type="entry name" value="SUCCINATE TRANSPORTER SUBUNIT YJJB-RELATED"/>
    <property type="match status" value="1"/>
</dbReference>
<keyword evidence="5 8" id="KW-1133">Transmembrane helix</keyword>
<comment type="caution">
    <text evidence="10">The sequence shown here is derived from an EMBL/GenBank/DDBJ whole genome shotgun (WGS) entry which is preliminary data.</text>
</comment>
<evidence type="ECO:0000256" key="8">
    <source>
        <dbReference type="SAM" id="Phobius"/>
    </source>
</evidence>
<evidence type="ECO:0000313" key="10">
    <source>
        <dbReference type="EMBL" id="KRL78697.1"/>
    </source>
</evidence>
<evidence type="ECO:0000313" key="11">
    <source>
        <dbReference type="Proteomes" id="UP000051048"/>
    </source>
</evidence>
<comment type="subcellular location">
    <subcellularLocation>
        <location evidence="1">Cell membrane</location>
        <topology evidence="1">Multi-pass membrane protein</topology>
    </subcellularLocation>
</comment>
<evidence type="ECO:0000256" key="3">
    <source>
        <dbReference type="ARBA" id="ARBA00022519"/>
    </source>
</evidence>
<proteinExistence type="inferred from homology"/>
<dbReference type="GO" id="GO:0015744">
    <property type="term" value="P:succinate transport"/>
    <property type="evidence" value="ECO:0007669"/>
    <property type="project" value="TreeGrafter"/>
</dbReference>
<evidence type="ECO:0000256" key="4">
    <source>
        <dbReference type="ARBA" id="ARBA00022692"/>
    </source>
</evidence>
<dbReference type="Proteomes" id="UP000051048">
    <property type="component" value="Unassembled WGS sequence"/>
</dbReference>
<dbReference type="InterPro" id="IPR024528">
    <property type="entry name" value="ThrE_2"/>
</dbReference>
<dbReference type="PATRIC" id="fig|1423740.3.peg.1150"/>
<protein>
    <recommendedName>
        <fullName evidence="9">Threonine/Serine exporter ThrE domain-containing protein</fullName>
    </recommendedName>
</protein>
<feature type="transmembrane region" description="Helical" evidence="8">
    <location>
        <begin position="54"/>
        <end position="71"/>
    </location>
</feature>
<dbReference type="AlphaFoldDB" id="A0A0R1TCA7"/>
<feature type="transmembrane region" description="Helical" evidence="8">
    <location>
        <begin position="30"/>
        <end position="48"/>
    </location>
</feature>
<dbReference type="Pfam" id="PF12821">
    <property type="entry name" value="ThrE_2"/>
    <property type="match status" value="1"/>
</dbReference>
<dbReference type="OrthoDB" id="9810047at2"/>
<sequence length="147" mass="15762">MHVIISLVFAYLTTMGFAIIINIPRRALPACGLVGLCGWAVFMAIKGLELGGMLANLLSAFIIGLASMYLARKIKVPTILLNIPSLVPLVPGGQAYQAVRNFALHNNQVALTFMVEVVLIAGAIAMGLFLAEFTGETWLKFSLKTPS</sequence>
<dbReference type="PANTHER" id="PTHR34390">
    <property type="entry name" value="UPF0442 PROTEIN YJJB-RELATED"/>
    <property type="match status" value="1"/>
</dbReference>
<dbReference type="InterPro" id="IPR050539">
    <property type="entry name" value="ThrE_Dicarb/AminoAcid_Exp"/>
</dbReference>
<evidence type="ECO:0000259" key="9">
    <source>
        <dbReference type="Pfam" id="PF12821"/>
    </source>
</evidence>
<keyword evidence="3" id="KW-0997">Cell inner membrane</keyword>
<dbReference type="EMBL" id="AZFH01000139">
    <property type="protein sequence ID" value="KRL78697.1"/>
    <property type="molecule type" value="Genomic_DNA"/>
</dbReference>
<feature type="domain" description="Threonine/Serine exporter ThrE" evidence="9">
    <location>
        <begin position="7"/>
        <end position="133"/>
    </location>
</feature>